<dbReference type="InterPro" id="IPR018702">
    <property type="entry name" value="DUF2207"/>
</dbReference>
<dbReference type="BioCyc" id="ECAT999415-HMP:GTTI-137-MONOMER"/>
<dbReference type="Pfam" id="PF09972">
    <property type="entry name" value="DUF2207"/>
    <property type="match status" value="1"/>
</dbReference>
<protein>
    <recommendedName>
        <fullName evidence="3">DUF2207 domain-containing protein</fullName>
    </recommendedName>
</protein>
<keyword evidence="5" id="KW-1185">Reference proteome</keyword>
<evidence type="ECO:0000313" key="5">
    <source>
        <dbReference type="Proteomes" id="UP000011758"/>
    </source>
</evidence>
<dbReference type="Proteomes" id="UP000011758">
    <property type="component" value="Unassembled WGS sequence"/>
</dbReference>
<keyword evidence="1" id="KW-1133">Transmembrane helix</keyword>
<evidence type="ECO:0000256" key="2">
    <source>
        <dbReference type="SAM" id="SignalP"/>
    </source>
</evidence>
<evidence type="ECO:0000259" key="3">
    <source>
        <dbReference type="Pfam" id="PF09972"/>
    </source>
</evidence>
<dbReference type="STRING" id="999415.HMPREF9943_00128"/>
<feature type="chain" id="PRO_5004022712" description="DUF2207 domain-containing protein" evidence="2">
    <location>
        <begin position="24"/>
        <end position="572"/>
    </location>
</feature>
<accession>M2Q661</accession>
<reference evidence="4 5" key="1">
    <citation type="submission" date="2013-02" db="EMBL/GenBank/DDBJ databases">
        <title>The Genome Sequence of Lactobacillus catenaformis F0143.</title>
        <authorList>
            <consortium name="The Broad Institute Genome Sequencing Platform"/>
            <person name="Earl A."/>
            <person name="Ward D."/>
            <person name="Feldgarden M."/>
            <person name="Gevers D."/>
            <person name="Izard J."/>
            <person name="Blanton J.M."/>
            <person name="Mathney J."/>
            <person name="Dewhirst F.E."/>
            <person name="Young S.K."/>
            <person name="Zeng Q."/>
            <person name="Gargeya S."/>
            <person name="Fitzgerald M."/>
            <person name="Haas B."/>
            <person name="Abouelleil A."/>
            <person name="Alvarado L."/>
            <person name="Arachchi H.M."/>
            <person name="Berlin A."/>
            <person name="Chapman S.B."/>
            <person name="Gearin G."/>
            <person name="Goldberg J."/>
            <person name="Griggs A."/>
            <person name="Gujja S."/>
            <person name="Hansen M."/>
            <person name="Heiman D."/>
            <person name="Howarth C."/>
            <person name="Larimer J."/>
            <person name="Lui A."/>
            <person name="MacDonald P.J.P."/>
            <person name="McCowen C."/>
            <person name="Montmayeur A."/>
            <person name="Murphy C."/>
            <person name="Neiman D."/>
            <person name="Pearson M."/>
            <person name="Priest M."/>
            <person name="Roberts A."/>
            <person name="Saif S."/>
            <person name="Shea T."/>
            <person name="Sisk P."/>
            <person name="Stolte C."/>
            <person name="Sykes S."/>
            <person name="Wortman J."/>
            <person name="Nusbaum C."/>
            <person name="Birren B."/>
        </authorList>
    </citation>
    <scope>NUCLEOTIDE SEQUENCE [LARGE SCALE GENOMIC DNA]</scope>
    <source>
        <strain evidence="4 5">OT 569</strain>
    </source>
</reference>
<gene>
    <name evidence="4" type="ORF">HMPREF9943_00128</name>
</gene>
<feature type="transmembrane region" description="Helical" evidence="1">
    <location>
        <begin position="248"/>
        <end position="268"/>
    </location>
</feature>
<dbReference type="AlphaFoldDB" id="M2Q661"/>
<dbReference type="OrthoDB" id="46834at2"/>
<dbReference type="RefSeq" id="WP_004801139.1">
    <property type="nucleotide sequence ID" value="NZ_KB446646.1"/>
</dbReference>
<feature type="domain" description="DUF2207" evidence="3">
    <location>
        <begin position="28"/>
        <end position="193"/>
    </location>
</feature>
<proteinExistence type="predicted"/>
<dbReference type="PATRIC" id="fig|999415.3.peg.129"/>
<dbReference type="EMBL" id="AGEJ01000001">
    <property type="protein sequence ID" value="EMD17696.1"/>
    <property type="molecule type" value="Genomic_DNA"/>
</dbReference>
<sequence length="572" mass="65027">MKKLLSIATVILVAIFCITPISAADTHISSITIDCTINDDGSAVFTEVWDMHVYRGTEVYKTFKNMYQKKLTLLSVSESGHQYTNIGNWNTNANKADKANKSGIHTISGGYELCFGIGEYGHKVYTMKYSISNFINQYKDYQGINYAFMGNMSLNVGKVTVDIHASTSINNKNSKIWGYGYEGRCDYLDNGHIHMTTTGKISKVQLLARLDEGHYTQTDKTYKYKEFEKVSDEAKKGSSYDKKDNDSFLNYIYLALILPIIALLISIISKFGFFSSIKVKEVFTDGSTFDKESVHPFRDLPTKDLFYFYYLADMAGLINDSNKSGILSAYLLKWIRNGYVHFEKGEKEGFIFKHDTYTIDFTKNFPTDDNLENTLKNYFIQASGSNHILETKEFEKWAKNNYTKVRSFFSRIISETKEKLRTNHLLKVTRSKEKKGIRKINYTNYVYDMYVKEDLEHVYGLYLFLIDENNMKEKEAIEVHLWDEYLMFASILGIADRVQDQLKIVCPEYEQMNYDYYQSSIISRAFIYNAVMSSDRAYRTANSGSASSGGGGFSSFGGGGGGFSGGGGGGVR</sequence>
<evidence type="ECO:0000256" key="1">
    <source>
        <dbReference type="SAM" id="Phobius"/>
    </source>
</evidence>
<dbReference type="eggNOG" id="COG4907">
    <property type="taxonomic scope" value="Bacteria"/>
</dbReference>
<keyword evidence="2" id="KW-0732">Signal</keyword>
<name>M2Q661_9FIRM</name>
<evidence type="ECO:0000313" key="4">
    <source>
        <dbReference type="EMBL" id="EMD17696.1"/>
    </source>
</evidence>
<feature type="signal peptide" evidence="2">
    <location>
        <begin position="1"/>
        <end position="23"/>
    </location>
</feature>
<keyword evidence="1" id="KW-0812">Transmembrane</keyword>
<organism evidence="4 5">
    <name type="scientific">Eggerthia catenaformis OT 569 = DSM 20559</name>
    <dbReference type="NCBI Taxonomy" id="999415"/>
    <lineage>
        <taxon>Bacteria</taxon>
        <taxon>Bacillati</taxon>
        <taxon>Bacillota</taxon>
        <taxon>Erysipelotrichia</taxon>
        <taxon>Erysipelotrichales</taxon>
        <taxon>Coprobacillaceae</taxon>
        <taxon>Eggerthia</taxon>
    </lineage>
</organism>
<keyword evidence="1" id="KW-0472">Membrane</keyword>
<comment type="caution">
    <text evidence="4">The sequence shown here is derived from an EMBL/GenBank/DDBJ whole genome shotgun (WGS) entry which is preliminary data.</text>
</comment>